<dbReference type="RefSeq" id="XP_003064329.1">
    <property type="nucleotide sequence ID" value="XM_003064283.1"/>
</dbReference>
<feature type="region of interest" description="Disordered" evidence="1">
    <location>
        <begin position="1"/>
        <end position="108"/>
    </location>
</feature>
<feature type="compositionally biased region" description="Basic and acidic residues" evidence="1">
    <location>
        <begin position="459"/>
        <end position="472"/>
    </location>
</feature>
<protein>
    <submittedName>
        <fullName evidence="2">Predicted protein</fullName>
    </submittedName>
</protein>
<evidence type="ECO:0000256" key="1">
    <source>
        <dbReference type="SAM" id="MobiDB-lite"/>
    </source>
</evidence>
<organism evidence="3">
    <name type="scientific">Micromonas pusilla (strain CCMP1545)</name>
    <name type="common">Picoplanktonic green alga</name>
    <dbReference type="NCBI Taxonomy" id="564608"/>
    <lineage>
        <taxon>Eukaryota</taxon>
        <taxon>Viridiplantae</taxon>
        <taxon>Chlorophyta</taxon>
        <taxon>Mamiellophyceae</taxon>
        <taxon>Mamiellales</taxon>
        <taxon>Mamiellaceae</taxon>
        <taxon>Micromonas</taxon>
    </lineage>
</organism>
<feature type="compositionally biased region" description="Low complexity" evidence="1">
    <location>
        <begin position="1"/>
        <end position="17"/>
    </location>
</feature>
<reference evidence="2 3" key="1">
    <citation type="journal article" date="2009" name="Science">
        <title>Green evolution and dynamic adaptations revealed by genomes of the marine picoeukaryotes Micromonas.</title>
        <authorList>
            <person name="Worden A.Z."/>
            <person name="Lee J.H."/>
            <person name="Mock T."/>
            <person name="Rouze P."/>
            <person name="Simmons M.P."/>
            <person name="Aerts A.L."/>
            <person name="Allen A.E."/>
            <person name="Cuvelier M.L."/>
            <person name="Derelle E."/>
            <person name="Everett M.V."/>
            <person name="Foulon E."/>
            <person name="Grimwood J."/>
            <person name="Gundlach H."/>
            <person name="Henrissat B."/>
            <person name="Napoli C."/>
            <person name="McDonald S.M."/>
            <person name="Parker M.S."/>
            <person name="Rombauts S."/>
            <person name="Salamov A."/>
            <person name="Von Dassow P."/>
            <person name="Badger J.H."/>
            <person name="Coutinho P.M."/>
            <person name="Demir E."/>
            <person name="Dubchak I."/>
            <person name="Gentemann C."/>
            <person name="Eikrem W."/>
            <person name="Gready J.E."/>
            <person name="John U."/>
            <person name="Lanier W."/>
            <person name="Lindquist E.A."/>
            <person name="Lucas S."/>
            <person name="Mayer K.F."/>
            <person name="Moreau H."/>
            <person name="Not F."/>
            <person name="Otillar R."/>
            <person name="Panaud O."/>
            <person name="Pangilinan J."/>
            <person name="Paulsen I."/>
            <person name="Piegu B."/>
            <person name="Poliakov A."/>
            <person name="Robbens S."/>
            <person name="Schmutz J."/>
            <person name="Toulza E."/>
            <person name="Wyss T."/>
            <person name="Zelensky A."/>
            <person name="Zhou K."/>
            <person name="Armbrust E.V."/>
            <person name="Bhattacharya D."/>
            <person name="Goodenough U.W."/>
            <person name="Van de Peer Y."/>
            <person name="Grigoriev I.V."/>
        </authorList>
    </citation>
    <scope>NUCLEOTIDE SEQUENCE [LARGE SCALE GENOMIC DNA]</scope>
    <source>
        <strain evidence="2 3">CCMP1545</strain>
    </source>
</reference>
<keyword evidence="3" id="KW-1185">Reference proteome</keyword>
<dbReference type="OMA" id="RNAMVTA"/>
<gene>
    <name evidence="2" type="ORF">MICPUCDRAFT_54234</name>
</gene>
<dbReference type="EMBL" id="GG663751">
    <property type="protein sequence ID" value="EEH51234.1"/>
    <property type="molecule type" value="Genomic_DNA"/>
</dbReference>
<dbReference type="KEGG" id="mpp:MICPUCDRAFT_54234"/>
<accession>C1N8T6</accession>
<dbReference type="AlphaFoldDB" id="C1N8T6"/>
<feature type="region of interest" description="Disordered" evidence="1">
    <location>
        <begin position="459"/>
        <end position="478"/>
    </location>
</feature>
<sequence length="921" mass="99050">MEARGGARPRAFAAFAPRRGRERDRSAARPPRRPRTTRTTAISDAAVPNPPREDADAAGARRSRPVGDAWADLAPPRANPNRARELAQTSAATPTPTPTPGARDAAASTSSFRAVGVAGVSIPVPTPTPLALGVGGAVVGVAALASALRSNPRAKEELAHLRALADHRAEVLRAFGTGPRGDDREMFPVVWRYAAQIASDYDDVPGLPRGLPTTSIYAEIVKTGAIGAYASLYDNVKNVNVLGHPVRLRTEADLTHKPPRPKADADDCERFVAAVLRGEDDDDARDDVGIGWLVPRKLEIMAYRNAMVTAIYLVEDTLTHFEARFFGTSYSFEFARAREGWRAGRNFPKLSDAALRRLAREEIKTPMWLRLLPGVEANAGKVAVALAGEVVGSTEINFLGLPLRFSLQPRPDEAFSSDLGRIPSLSEAGGLSTGGGELLPRFKSPKKLLAKLVHRDDGERAARERRRERDVAPGETAAGVKTSAETTKIIENYVDAFLENRPRRGLERAIDPFFFGAKLERETYVGFLSAIIGTIENSVICQLLGMDVVLNVAGGGRDEKSGAVKPPNLAAFKVSADFGDNRREIETLVDWLMMDPMYNVRAVPDAIERAIYVNAFELLTNILAGALSTLQIELLGQAVRLRLRESNAVGGATVGASKMARFRPDAETLRRFASEFSAVPALQDIMMNVYAFVLAFAAYELGQVELNLVGRRLKLALATPSDAGEEEGLLAAAVAAEESEFNARLRRALDTLVEEMIDVADADAGPDASAGGAATTRVGGAARQTKQKKNAFLKGVSGVFASFGGTADYDDEEEEEEGEERRPRDVDGVVYAVFLARHAPATDEFPFPHLTPEDFRAAVSDLLKALRPDRGGGVVPEAAVRRVSDAADVNGDGVIQWAEFYFAGTELAAVIDAAAEKSGEA</sequence>
<proteinExistence type="predicted"/>
<feature type="region of interest" description="Disordered" evidence="1">
    <location>
        <begin position="804"/>
        <end position="823"/>
    </location>
</feature>
<dbReference type="eggNOG" id="ENOG502SDGT">
    <property type="taxonomic scope" value="Eukaryota"/>
</dbReference>
<evidence type="ECO:0000313" key="3">
    <source>
        <dbReference type="Proteomes" id="UP000001876"/>
    </source>
</evidence>
<dbReference type="Proteomes" id="UP000001876">
    <property type="component" value="Unassembled WGS sequence"/>
</dbReference>
<feature type="compositionally biased region" description="Low complexity" evidence="1">
    <location>
        <begin position="87"/>
        <end position="107"/>
    </location>
</feature>
<feature type="compositionally biased region" description="Acidic residues" evidence="1">
    <location>
        <begin position="808"/>
        <end position="818"/>
    </location>
</feature>
<dbReference type="PROSITE" id="PS00018">
    <property type="entry name" value="EF_HAND_1"/>
    <property type="match status" value="1"/>
</dbReference>
<dbReference type="InterPro" id="IPR018247">
    <property type="entry name" value="EF_Hand_1_Ca_BS"/>
</dbReference>
<evidence type="ECO:0000313" key="2">
    <source>
        <dbReference type="EMBL" id="EEH51234.1"/>
    </source>
</evidence>
<name>C1N8T6_MICPC</name>
<dbReference type="GeneID" id="9689947"/>
<dbReference type="OrthoDB" id="497702at2759"/>